<protein>
    <submittedName>
        <fullName evidence="3">Choice-of-anchor P family protein</fullName>
    </submittedName>
</protein>
<dbReference type="NCBIfam" id="NF035944">
    <property type="entry name" value="PEPxxWA-CTERM"/>
    <property type="match status" value="1"/>
</dbReference>
<feature type="signal peptide" evidence="1">
    <location>
        <begin position="1"/>
        <end position="22"/>
    </location>
</feature>
<dbReference type="Pfam" id="PF07589">
    <property type="entry name" value="PEP-CTERM"/>
    <property type="match status" value="1"/>
</dbReference>
<evidence type="ECO:0000259" key="2">
    <source>
        <dbReference type="Pfam" id="PF07589"/>
    </source>
</evidence>
<evidence type="ECO:0000313" key="4">
    <source>
        <dbReference type="Proteomes" id="UP001382935"/>
    </source>
</evidence>
<gene>
    <name evidence="3" type="ORF">V6R86_05915</name>
</gene>
<keyword evidence="4" id="KW-1185">Reference proteome</keyword>
<accession>A0ABZ2FZG8</accession>
<dbReference type="Proteomes" id="UP001382935">
    <property type="component" value="Chromosome"/>
</dbReference>
<dbReference type="InterPro" id="IPR013424">
    <property type="entry name" value="Ice-binding_C"/>
</dbReference>
<feature type="domain" description="Ice-binding protein C-terminal" evidence="2">
    <location>
        <begin position="253"/>
        <end position="277"/>
    </location>
</feature>
<dbReference type="RefSeq" id="WP_338502854.1">
    <property type="nucleotide sequence ID" value="NZ_CP145607.1"/>
</dbReference>
<reference evidence="3 4" key="1">
    <citation type="submission" date="2024-02" db="EMBL/GenBank/DDBJ databases">
        <title>Full genome sequence of Sphingomonas kaistensis.</title>
        <authorList>
            <person name="Poletto B.L."/>
            <person name="Silva G."/>
            <person name="Galante D."/>
            <person name="Campos K.R."/>
            <person name="Santos M.B.N."/>
            <person name="Sacchi C.T."/>
        </authorList>
    </citation>
    <scope>NUCLEOTIDE SEQUENCE [LARGE SCALE GENOMIC DNA]</scope>
    <source>
        <strain evidence="3 4">MA4R</strain>
    </source>
</reference>
<name>A0ABZ2FZG8_9SPHN</name>
<evidence type="ECO:0000313" key="3">
    <source>
        <dbReference type="EMBL" id="WWM70227.1"/>
    </source>
</evidence>
<sequence>MRKALFFVATLGLSLATTPALAQTASSSGYALSANETVRVGDVVTATVNIAPVAASSGTAPPSYNTSNSVASVNQSTTLTSGILGVTERVQTGLLTSNATGTSIGATGTATINSLAVGVGSSLISDPRLASLLSIGATTIQSQSTASSLGGLTASGTTTIEGLVIGGSLVSALNINTALFANPDPNTILLNLAGLSVILNEQILSGDGTSSLGITTNAIRVSFNNFALGTGLLNGDLIVGQSRASVTAGVAAAVPEPSTWAMMLLGFGAIGFAMRRRRSSTPALQMA</sequence>
<keyword evidence="1" id="KW-0732">Signal</keyword>
<dbReference type="NCBIfam" id="TIGR02595">
    <property type="entry name" value="PEP_CTERM"/>
    <property type="match status" value="1"/>
</dbReference>
<feature type="chain" id="PRO_5047511153" evidence="1">
    <location>
        <begin position="23"/>
        <end position="287"/>
    </location>
</feature>
<dbReference type="NCBIfam" id="NF040603">
    <property type="entry name" value="choice_anch_P"/>
    <property type="match status" value="1"/>
</dbReference>
<proteinExistence type="predicted"/>
<dbReference type="EMBL" id="CP145607">
    <property type="protein sequence ID" value="WWM70227.1"/>
    <property type="molecule type" value="Genomic_DNA"/>
</dbReference>
<organism evidence="3 4">
    <name type="scientific">Sphingomonas kaistensis</name>
    <dbReference type="NCBI Taxonomy" id="298708"/>
    <lineage>
        <taxon>Bacteria</taxon>
        <taxon>Pseudomonadati</taxon>
        <taxon>Pseudomonadota</taxon>
        <taxon>Alphaproteobacteria</taxon>
        <taxon>Sphingomonadales</taxon>
        <taxon>Sphingomonadaceae</taxon>
        <taxon>Sphingomonas</taxon>
    </lineage>
</organism>
<evidence type="ECO:0000256" key="1">
    <source>
        <dbReference type="SAM" id="SignalP"/>
    </source>
</evidence>